<keyword evidence="1" id="KW-0677">Repeat</keyword>
<evidence type="ECO:0000256" key="1">
    <source>
        <dbReference type="ARBA" id="ARBA00022737"/>
    </source>
</evidence>
<evidence type="ECO:0000256" key="2">
    <source>
        <dbReference type="ARBA" id="ARBA00023043"/>
    </source>
</evidence>
<gene>
    <name evidence="4" type="ORF">OD750_018195</name>
</gene>
<feature type="repeat" description="ANK" evidence="3">
    <location>
        <begin position="177"/>
        <end position="209"/>
    </location>
</feature>
<organism evidence="4 5">
    <name type="scientific">Tahibacter soli</name>
    <dbReference type="NCBI Taxonomy" id="2983605"/>
    <lineage>
        <taxon>Bacteria</taxon>
        <taxon>Pseudomonadati</taxon>
        <taxon>Pseudomonadota</taxon>
        <taxon>Gammaproteobacteria</taxon>
        <taxon>Lysobacterales</taxon>
        <taxon>Rhodanobacteraceae</taxon>
        <taxon>Tahibacter</taxon>
    </lineage>
</organism>
<dbReference type="AlphaFoldDB" id="A0A9X3YMM3"/>
<evidence type="ECO:0000313" key="5">
    <source>
        <dbReference type="Proteomes" id="UP001139971"/>
    </source>
</evidence>
<dbReference type="Proteomes" id="UP001139971">
    <property type="component" value="Unassembled WGS sequence"/>
</dbReference>
<dbReference type="Pfam" id="PF12796">
    <property type="entry name" value="Ank_2"/>
    <property type="match status" value="1"/>
</dbReference>
<feature type="repeat" description="ANK" evidence="3">
    <location>
        <begin position="214"/>
        <end position="246"/>
    </location>
</feature>
<keyword evidence="2 3" id="KW-0040">ANK repeat</keyword>
<comment type="caution">
    <text evidence="4">The sequence shown here is derived from an EMBL/GenBank/DDBJ whole genome shotgun (WGS) entry which is preliminary data.</text>
</comment>
<dbReference type="PANTHER" id="PTHR24201:SF2">
    <property type="entry name" value="ANKYRIN REPEAT DOMAIN-CONTAINING PROTEIN 42"/>
    <property type="match status" value="1"/>
</dbReference>
<name>A0A9X3YMM3_9GAMM</name>
<dbReference type="Gene3D" id="1.25.40.20">
    <property type="entry name" value="Ankyrin repeat-containing domain"/>
    <property type="match status" value="2"/>
</dbReference>
<dbReference type="PROSITE" id="PS50297">
    <property type="entry name" value="ANK_REP_REGION"/>
    <property type="match status" value="1"/>
</dbReference>
<dbReference type="PROSITE" id="PS50088">
    <property type="entry name" value="ANK_REPEAT"/>
    <property type="match status" value="2"/>
</dbReference>
<dbReference type="InterPro" id="IPR050776">
    <property type="entry name" value="Ank_Repeat/CDKN_Inhibitor"/>
</dbReference>
<sequence length="276" mass="28902">MLIDLHDPLFRQAVAAIDDGDVAALSALVAAHPSLLSMRADTGEGYFARPYLVWFVAGNPVRRERLAPNVADVAQLLLDALAEHAVVDRQAQIDTALALVASGRVARESGVQIALIDRFADAGANVDAAVLPAIAHREIDAVRRLAERGAASSLAIDAALAAPDALAARLPGASADERRQALTVAALYGRAEVLAVLVAAGADVDAYSPANLHSHATALHHAVDAGSLDAVMTLVYAGASLDVRDRVHGATPLEWARYLGRDAIAYWLEDRAAQAP</sequence>
<dbReference type="InterPro" id="IPR002110">
    <property type="entry name" value="Ankyrin_rpt"/>
</dbReference>
<dbReference type="SMART" id="SM00248">
    <property type="entry name" value="ANK"/>
    <property type="match status" value="3"/>
</dbReference>
<protein>
    <submittedName>
        <fullName evidence="4">Ankyrin repeat domain-containing protein</fullName>
    </submittedName>
</protein>
<reference evidence="4" key="1">
    <citation type="submission" date="2023-02" db="EMBL/GenBank/DDBJ databases">
        <title>Tahibacter soli sp. nov. isolated from soil.</title>
        <authorList>
            <person name="Baek J.H."/>
            <person name="Lee J.K."/>
            <person name="Choi D.G."/>
            <person name="Jeon C.O."/>
        </authorList>
    </citation>
    <scope>NUCLEOTIDE SEQUENCE</scope>
    <source>
        <strain evidence="4">BL</strain>
    </source>
</reference>
<evidence type="ECO:0000256" key="3">
    <source>
        <dbReference type="PROSITE-ProRule" id="PRU00023"/>
    </source>
</evidence>
<evidence type="ECO:0000313" key="4">
    <source>
        <dbReference type="EMBL" id="MDC8014479.1"/>
    </source>
</evidence>
<proteinExistence type="predicted"/>
<dbReference type="EMBL" id="JAOVZO020000018">
    <property type="protein sequence ID" value="MDC8014479.1"/>
    <property type="molecule type" value="Genomic_DNA"/>
</dbReference>
<keyword evidence="5" id="KW-1185">Reference proteome</keyword>
<dbReference type="InterPro" id="IPR036770">
    <property type="entry name" value="Ankyrin_rpt-contain_sf"/>
</dbReference>
<dbReference type="RefSeq" id="WP_263544042.1">
    <property type="nucleotide sequence ID" value="NZ_JAOVZO020000018.1"/>
</dbReference>
<dbReference type="PANTHER" id="PTHR24201">
    <property type="entry name" value="ANK_REP_REGION DOMAIN-CONTAINING PROTEIN"/>
    <property type="match status" value="1"/>
</dbReference>
<accession>A0A9X3YMM3</accession>
<dbReference type="SUPFAM" id="SSF48403">
    <property type="entry name" value="Ankyrin repeat"/>
    <property type="match status" value="1"/>
</dbReference>